<organism evidence="1 2">
    <name type="scientific">Rotaria sordida</name>
    <dbReference type="NCBI Taxonomy" id="392033"/>
    <lineage>
        <taxon>Eukaryota</taxon>
        <taxon>Metazoa</taxon>
        <taxon>Spiralia</taxon>
        <taxon>Gnathifera</taxon>
        <taxon>Rotifera</taxon>
        <taxon>Eurotatoria</taxon>
        <taxon>Bdelloidea</taxon>
        <taxon>Philodinida</taxon>
        <taxon>Philodinidae</taxon>
        <taxon>Rotaria</taxon>
    </lineage>
</organism>
<evidence type="ECO:0000313" key="2">
    <source>
        <dbReference type="Proteomes" id="UP000663889"/>
    </source>
</evidence>
<dbReference type="Proteomes" id="UP000663889">
    <property type="component" value="Unassembled WGS sequence"/>
</dbReference>
<dbReference type="AlphaFoldDB" id="A0A815P2T9"/>
<sequence length="54" mass="6331">MSHLSYSCSVQRLHRKLLKINEELSHVQHAYNDATRLHGANDENVQRLEEAMEK</sequence>
<comment type="caution">
    <text evidence="1">The sequence shown here is derived from an EMBL/GenBank/DDBJ whole genome shotgun (WGS) entry which is preliminary data.</text>
</comment>
<feature type="non-terminal residue" evidence="1">
    <location>
        <position position="1"/>
    </location>
</feature>
<protein>
    <submittedName>
        <fullName evidence="1">Uncharacterized protein</fullName>
    </submittedName>
</protein>
<dbReference type="EMBL" id="CAJNOU010004480">
    <property type="protein sequence ID" value="CAF1443379.1"/>
    <property type="molecule type" value="Genomic_DNA"/>
</dbReference>
<proteinExistence type="predicted"/>
<name>A0A815P2T9_9BILA</name>
<accession>A0A815P2T9</accession>
<reference evidence="1" key="1">
    <citation type="submission" date="2021-02" db="EMBL/GenBank/DDBJ databases">
        <authorList>
            <person name="Nowell W R."/>
        </authorList>
    </citation>
    <scope>NUCLEOTIDE SEQUENCE</scope>
</reference>
<gene>
    <name evidence="1" type="ORF">SEV965_LOCUS33341</name>
</gene>
<evidence type="ECO:0000313" key="1">
    <source>
        <dbReference type="EMBL" id="CAF1443379.1"/>
    </source>
</evidence>